<evidence type="ECO:0000313" key="8">
    <source>
        <dbReference type="EMBL" id="GIM81048.1"/>
    </source>
</evidence>
<evidence type="ECO:0000256" key="6">
    <source>
        <dbReference type="RuleBase" id="RU361161"/>
    </source>
</evidence>
<comment type="function">
    <text evidence="4">Catalyzes the hydrolysis of a non-reducing terminal alpha-L-arabinopyranosidic linkage in ginsenoside Rb2 (alpha-L-arabinopyranosyl-(1-&gt;6)-alpha-D-glucopyranosyl) to release alpha-D-glucopyranosyl (Rd). It is not able to hydrolyze alpha-L-arabinofuranosyl-(1-&gt;6)-alpha-D-glucopyranosyl (Rc).</text>
</comment>
<dbReference type="InterPro" id="IPR036962">
    <property type="entry name" value="Glyco_hydro_3_N_sf"/>
</dbReference>
<proteinExistence type="inferred from homology"/>
<feature type="domain" description="Fibronectin type III-like" evidence="7">
    <location>
        <begin position="586"/>
        <end position="656"/>
    </location>
</feature>
<dbReference type="InterPro" id="IPR017853">
    <property type="entry name" value="GH"/>
</dbReference>
<dbReference type="InterPro" id="IPR002772">
    <property type="entry name" value="Glyco_hydro_3_C"/>
</dbReference>
<dbReference type="SUPFAM" id="SSF52279">
    <property type="entry name" value="Beta-D-glucan exohydrolase, C-terminal domain"/>
    <property type="match status" value="1"/>
</dbReference>
<accession>A0A919W052</accession>
<sequence length="746" mass="79461">MSADAVPQLDIPTLLTALTPEEKAGLLDGSDFWHTQGVERLGIPAVMVTDGPHGLRKQSGEGDHLGLHGSVPATCFPPAAGLASTWNPELLERIGAALGRECRAEEVAVLLGPGINMKRSPLCGRNFEYFSEDPALAGVLGTALVNGVQSEGVGTSLKHFAANNQETDRMTVSADVDERTLREIYLPAFERVVTGAQPWTVMCSYNRINGVYASEDRWLLTDVLRDEWGYRGLVVSDWGAVNQRDAGVHAGLDLEMPSSGGGGTATILAAVKAGTLSEKDVDLAVTRVLELVNKSLPALTPGQTFDADAHHELAREAAAASAVLLKNDGDLLPLAATGTIAVIGEFARSPRFQGAGSSQVNPTRVDSALDALRAARDVVFAPGFVIESEEADPALVEEAAAAARDAGVAVVFLGLPPSYESEGYDRDHMDLPQHQTDLLNAVADVNDNVVVVLSNGSVVTVAPWQDRAGAILEGWLLGQAGGSATADLLLGVTNPAGKLAETVPVRYEDNPTVGAFPGEAGHVRYGEGLLIGYRWYDAHRLEVAYPFGHGLSYTSFAYADLEVTTGSDTARVSLTVTNSGARPGTETVQVYVTDPQASVYRPEQELRGFAQVSLAPGESRQVTVELDRRAFAFWHPALRDWTVEGGEFGIRVGSSSRDIRLRATITLTGDEVTTPLTAESTVDGWLAHPSAGAWLRDQLGDGPFNAMLFDPKNGQMMRAIPLLRLSRFPGCPVTEPQVRDAVSRFS</sequence>
<dbReference type="Pfam" id="PF14310">
    <property type="entry name" value="Fn3-like"/>
    <property type="match status" value="1"/>
</dbReference>
<dbReference type="PRINTS" id="PR00133">
    <property type="entry name" value="GLHYDRLASE3"/>
</dbReference>
<evidence type="ECO:0000256" key="1">
    <source>
        <dbReference type="ARBA" id="ARBA00005336"/>
    </source>
</evidence>
<keyword evidence="2 6" id="KW-0378">Hydrolase</keyword>
<gene>
    <name evidence="8" type="ORF">Aco04nite_74610</name>
</gene>
<reference evidence="8" key="1">
    <citation type="submission" date="2021-03" db="EMBL/GenBank/DDBJ databases">
        <title>Whole genome shotgun sequence of Actinoplanes consettensis NBRC 14913.</title>
        <authorList>
            <person name="Komaki H."/>
            <person name="Tamura T."/>
        </authorList>
    </citation>
    <scope>NUCLEOTIDE SEQUENCE</scope>
    <source>
        <strain evidence="8">NBRC 14913</strain>
    </source>
</reference>
<dbReference type="PROSITE" id="PS00775">
    <property type="entry name" value="GLYCOSYL_HYDROL_F3"/>
    <property type="match status" value="1"/>
</dbReference>
<dbReference type="FunFam" id="2.60.40.10:FF:000495">
    <property type="entry name" value="Periplasmic beta-glucosidase"/>
    <property type="match status" value="1"/>
</dbReference>
<dbReference type="InterPro" id="IPR013783">
    <property type="entry name" value="Ig-like_fold"/>
</dbReference>
<dbReference type="InterPro" id="IPR019800">
    <property type="entry name" value="Glyco_hydro_3_AS"/>
</dbReference>
<dbReference type="Pfam" id="PF01915">
    <property type="entry name" value="Glyco_hydro_3_C"/>
    <property type="match status" value="1"/>
</dbReference>
<dbReference type="AlphaFoldDB" id="A0A919W052"/>
<dbReference type="InterPro" id="IPR050288">
    <property type="entry name" value="Cellulose_deg_GH3"/>
</dbReference>
<evidence type="ECO:0000256" key="3">
    <source>
        <dbReference type="ARBA" id="ARBA00023277"/>
    </source>
</evidence>
<dbReference type="InterPro" id="IPR026891">
    <property type="entry name" value="Fn3-like"/>
</dbReference>
<comment type="similarity">
    <text evidence="1 6">Belongs to the glycosyl hydrolase 3 family.</text>
</comment>
<dbReference type="GO" id="GO:0005975">
    <property type="term" value="P:carbohydrate metabolic process"/>
    <property type="evidence" value="ECO:0007669"/>
    <property type="project" value="InterPro"/>
</dbReference>
<dbReference type="GO" id="GO:0008422">
    <property type="term" value="F:beta-glucosidase activity"/>
    <property type="evidence" value="ECO:0007669"/>
    <property type="project" value="UniProtKB-ARBA"/>
</dbReference>
<evidence type="ECO:0000256" key="4">
    <source>
        <dbReference type="ARBA" id="ARBA00058905"/>
    </source>
</evidence>
<protein>
    <recommendedName>
        <fullName evidence="5">Exo-alpha-(1-&gt;6)-L-arabinopyranosidase</fullName>
    </recommendedName>
</protein>
<dbReference type="Gene3D" id="3.40.50.1700">
    <property type="entry name" value="Glycoside hydrolase family 3 C-terminal domain"/>
    <property type="match status" value="1"/>
</dbReference>
<dbReference type="SMART" id="SM01217">
    <property type="entry name" value="Fn3_like"/>
    <property type="match status" value="1"/>
</dbReference>
<dbReference type="EMBL" id="BOQP01000046">
    <property type="protein sequence ID" value="GIM81048.1"/>
    <property type="molecule type" value="Genomic_DNA"/>
</dbReference>
<dbReference type="PANTHER" id="PTHR42715:SF10">
    <property type="entry name" value="BETA-GLUCOSIDASE"/>
    <property type="match status" value="1"/>
</dbReference>
<dbReference type="Proteomes" id="UP000680865">
    <property type="component" value="Unassembled WGS sequence"/>
</dbReference>
<keyword evidence="9" id="KW-1185">Reference proteome</keyword>
<dbReference type="Pfam" id="PF00933">
    <property type="entry name" value="Glyco_hydro_3"/>
    <property type="match status" value="1"/>
</dbReference>
<evidence type="ECO:0000259" key="7">
    <source>
        <dbReference type="SMART" id="SM01217"/>
    </source>
</evidence>
<keyword evidence="6" id="KW-0326">Glycosidase</keyword>
<evidence type="ECO:0000313" key="9">
    <source>
        <dbReference type="Proteomes" id="UP000680865"/>
    </source>
</evidence>
<keyword evidence="3" id="KW-0119">Carbohydrate metabolism</keyword>
<dbReference type="PANTHER" id="PTHR42715">
    <property type="entry name" value="BETA-GLUCOSIDASE"/>
    <property type="match status" value="1"/>
</dbReference>
<dbReference type="SUPFAM" id="SSF51445">
    <property type="entry name" value="(Trans)glycosidases"/>
    <property type="match status" value="1"/>
</dbReference>
<evidence type="ECO:0000256" key="2">
    <source>
        <dbReference type="ARBA" id="ARBA00022801"/>
    </source>
</evidence>
<dbReference type="Gene3D" id="3.20.20.300">
    <property type="entry name" value="Glycoside hydrolase, family 3, N-terminal domain"/>
    <property type="match status" value="1"/>
</dbReference>
<comment type="caution">
    <text evidence="8">The sequence shown here is derived from an EMBL/GenBank/DDBJ whole genome shotgun (WGS) entry which is preliminary data.</text>
</comment>
<dbReference type="RefSeq" id="WP_213001903.1">
    <property type="nucleotide sequence ID" value="NZ_BAAATW010000014.1"/>
</dbReference>
<organism evidence="8 9">
    <name type="scientific">Winogradskya consettensis</name>
    <dbReference type="NCBI Taxonomy" id="113560"/>
    <lineage>
        <taxon>Bacteria</taxon>
        <taxon>Bacillati</taxon>
        <taxon>Actinomycetota</taxon>
        <taxon>Actinomycetes</taxon>
        <taxon>Micromonosporales</taxon>
        <taxon>Micromonosporaceae</taxon>
        <taxon>Winogradskya</taxon>
    </lineage>
</organism>
<dbReference type="InterPro" id="IPR001764">
    <property type="entry name" value="Glyco_hydro_3_N"/>
</dbReference>
<dbReference type="InterPro" id="IPR036881">
    <property type="entry name" value="Glyco_hydro_3_C_sf"/>
</dbReference>
<dbReference type="Gene3D" id="2.60.40.10">
    <property type="entry name" value="Immunoglobulins"/>
    <property type="match status" value="1"/>
</dbReference>
<name>A0A919W052_9ACTN</name>
<evidence type="ECO:0000256" key="5">
    <source>
        <dbReference type="ARBA" id="ARBA00074219"/>
    </source>
</evidence>